<feature type="region of interest" description="Disordered" evidence="4">
    <location>
        <begin position="145"/>
        <end position="212"/>
    </location>
</feature>
<evidence type="ECO:0000313" key="5">
    <source>
        <dbReference type="Ensembl" id="ENSAMEP00000022628.1"/>
    </source>
</evidence>
<dbReference type="InterPro" id="IPR029391">
    <property type="entry name" value="CSN9_metazoa"/>
</dbReference>
<dbReference type="Proteomes" id="UP000008912">
    <property type="component" value="Unassembled WGS sequence"/>
</dbReference>
<evidence type="ECO:0000313" key="6">
    <source>
        <dbReference type="Proteomes" id="UP000008912"/>
    </source>
</evidence>
<reference evidence="5" key="2">
    <citation type="submission" date="2025-08" db="UniProtKB">
        <authorList>
            <consortium name="Ensembl"/>
        </authorList>
    </citation>
    <scope>IDENTIFICATION</scope>
</reference>
<accession>A0A7N5JAY8</accession>
<reference evidence="5" key="3">
    <citation type="submission" date="2025-09" db="UniProtKB">
        <authorList>
            <consortium name="Ensembl"/>
        </authorList>
    </citation>
    <scope>IDENTIFICATION</scope>
</reference>
<keyword evidence="3" id="KW-0736">Signalosome</keyword>
<evidence type="ECO:0000256" key="3">
    <source>
        <dbReference type="ARBA" id="ARBA00022790"/>
    </source>
</evidence>
<evidence type="ECO:0000256" key="1">
    <source>
        <dbReference type="ARBA" id="ARBA00009162"/>
    </source>
</evidence>
<feature type="compositionally biased region" description="Basic and acidic residues" evidence="4">
    <location>
        <begin position="159"/>
        <end position="174"/>
    </location>
</feature>
<dbReference type="Pfam" id="PF15004">
    <property type="entry name" value="MYEOV2"/>
    <property type="match status" value="1"/>
</dbReference>
<dbReference type="GeneTree" id="ENSGT00390000000076"/>
<evidence type="ECO:0000256" key="4">
    <source>
        <dbReference type="SAM" id="MobiDB-lite"/>
    </source>
</evidence>
<dbReference type="GO" id="GO:0008180">
    <property type="term" value="C:COP9 signalosome"/>
    <property type="evidence" value="ECO:0007669"/>
    <property type="project" value="UniProtKB-KW"/>
</dbReference>
<proteinExistence type="inferred from homology"/>
<dbReference type="AlphaFoldDB" id="A0A7N5JAY8"/>
<gene>
    <name evidence="5" type="primary">COPS9</name>
</gene>
<evidence type="ECO:0000256" key="2">
    <source>
        <dbReference type="ARBA" id="ARBA00014874"/>
    </source>
</evidence>
<protein>
    <recommendedName>
        <fullName evidence="2">COP9 signalosome complex subunit 9</fullName>
    </recommendedName>
</protein>
<organism evidence="5 6">
    <name type="scientific">Ailuropoda melanoleuca</name>
    <name type="common">Giant panda</name>
    <dbReference type="NCBI Taxonomy" id="9646"/>
    <lineage>
        <taxon>Eukaryota</taxon>
        <taxon>Metazoa</taxon>
        <taxon>Chordata</taxon>
        <taxon>Craniata</taxon>
        <taxon>Vertebrata</taxon>
        <taxon>Euteleostomi</taxon>
        <taxon>Mammalia</taxon>
        <taxon>Eutheria</taxon>
        <taxon>Laurasiatheria</taxon>
        <taxon>Carnivora</taxon>
        <taxon>Caniformia</taxon>
        <taxon>Ursidae</taxon>
        <taxon>Ailuropoda</taxon>
    </lineage>
</organism>
<name>A0A7N5JAY8_AILME</name>
<reference evidence="5 6" key="1">
    <citation type="journal article" date="2010" name="Nature">
        <title>The sequence and de novo assembly of the giant panda genome.</title>
        <authorList>
            <person name="Li R."/>
            <person name="Fan W."/>
            <person name="Tian G."/>
            <person name="Zhu H."/>
            <person name="He L."/>
            <person name="Cai J."/>
            <person name="Huang Q."/>
            <person name="Cai Q."/>
            <person name="Li B."/>
            <person name="Bai Y."/>
            <person name="Zhang Z."/>
            <person name="Zhang Y."/>
            <person name="Wang W."/>
            <person name="Li J."/>
            <person name="Wei F."/>
            <person name="Li H."/>
            <person name="Jian M."/>
            <person name="Li J."/>
            <person name="Zhang Z."/>
            <person name="Nielsen R."/>
            <person name="Li D."/>
            <person name="Gu W."/>
            <person name="Yang Z."/>
            <person name="Xuan Z."/>
            <person name="Ryder O.A."/>
            <person name="Leung F.C."/>
            <person name="Zhou Y."/>
            <person name="Cao J."/>
            <person name="Sun X."/>
            <person name="Fu Y."/>
            <person name="Fang X."/>
            <person name="Guo X."/>
            <person name="Wang B."/>
            <person name="Hou R."/>
            <person name="Shen F."/>
            <person name="Mu B."/>
            <person name="Ni P."/>
            <person name="Lin R."/>
            <person name="Qian W."/>
            <person name="Wang G."/>
            <person name="Yu C."/>
            <person name="Nie W."/>
            <person name="Wang J."/>
            <person name="Wu Z."/>
            <person name="Liang H."/>
            <person name="Min J."/>
            <person name="Wu Q."/>
            <person name="Cheng S."/>
            <person name="Ruan J."/>
            <person name="Wang M."/>
            <person name="Shi Z."/>
            <person name="Wen M."/>
            <person name="Liu B."/>
            <person name="Ren X."/>
            <person name="Zheng H."/>
            <person name="Dong D."/>
            <person name="Cook K."/>
            <person name="Shan G."/>
            <person name="Zhang H."/>
            <person name="Kosiol C."/>
            <person name="Xie X."/>
            <person name="Lu Z."/>
            <person name="Zheng H."/>
            <person name="Li Y."/>
            <person name="Steiner C.C."/>
            <person name="Lam T.T."/>
            <person name="Lin S."/>
            <person name="Zhang Q."/>
            <person name="Li G."/>
            <person name="Tian J."/>
            <person name="Gong T."/>
            <person name="Liu H."/>
            <person name="Zhang D."/>
            <person name="Fang L."/>
            <person name="Ye C."/>
            <person name="Zhang J."/>
            <person name="Hu W."/>
            <person name="Xu A."/>
            <person name="Ren Y."/>
            <person name="Zhang G."/>
            <person name="Bruford M.W."/>
            <person name="Li Q."/>
            <person name="Ma L."/>
            <person name="Guo Y."/>
            <person name="An N."/>
            <person name="Hu Y."/>
            <person name="Zheng Y."/>
            <person name="Shi Y."/>
            <person name="Li Z."/>
            <person name="Liu Q."/>
            <person name="Chen Y."/>
            <person name="Zhao J."/>
            <person name="Qu N."/>
            <person name="Zhao S."/>
            <person name="Tian F."/>
            <person name="Wang X."/>
            <person name="Wang H."/>
            <person name="Xu L."/>
            <person name="Liu X."/>
            <person name="Vinar T."/>
            <person name="Wang Y."/>
            <person name="Lam T.W."/>
            <person name="Yiu S.M."/>
            <person name="Liu S."/>
            <person name="Zhang H."/>
            <person name="Li D."/>
            <person name="Huang Y."/>
            <person name="Wang X."/>
            <person name="Yang G."/>
            <person name="Jiang Z."/>
            <person name="Wang J."/>
            <person name="Qin N."/>
            <person name="Li L."/>
            <person name="Li J."/>
            <person name="Bolund L."/>
            <person name="Kristiansen K."/>
            <person name="Wong G.K."/>
            <person name="Olson M."/>
            <person name="Zhang X."/>
            <person name="Li S."/>
            <person name="Yang H."/>
            <person name="Wang J."/>
            <person name="Wang J."/>
        </authorList>
    </citation>
    <scope>NUCLEOTIDE SEQUENCE [LARGE SCALE GENOMIC DNA]</scope>
</reference>
<dbReference type="InParanoid" id="A0A7N5JAY8"/>
<keyword evidence="6" id="KW-1185">Reference proteome</keyword>
<sequence>MGVCLQIGTMCVICKSFLPFRGLPLTPLTLPVLLCEAPLTYNTLLSPACNTALTSAHNLSPHKTITVPSATVPRLCFSSPRLFYFILIFFPETFTLQLEVCTPPPSPMWPAPAPPQQALSDHAHSGTGISWAPLRARPFGPSCLWPRAPESPSTFPRARTGEREAGKHPTREPGETIESAVLRRLDAPRPGAHRKTSQAGRKWAGDAGGAAGEMKPAVDEMFPEGAGPYVDLDEAGGSTGLLMDLAANEKAVHADFFNDFEDLFDDDDIQ</sequence>
<dbReference type="Ensembl" id="ENSAMET00000026996.1">
    <property type="protein sequence ID" value="ENSAMEP00000022628.1"/>
    <property type="gene ID" value="ENSAMEG00000030947.1"/>
</dbReference>
<dbReference type="PANTHER" id="PTHR28562">
    <property type="entry name" value="COP9 SIGNALOSOME COMPLEX SUBUNIT 9"/>
    <property type="match status" value="1"/>
</dbReference>
<comment type="similarity">
    <text evidence="1">Belongs to the CSN9 family.</text>
</comment>